<dbReference type="Proteomes" id="UP001163321">
    <property type="component" value="Chromosome 1"/>
</dbReference>
<reference evidence="1 2" key="1">
    <citation type="journal article" date="2022" name="bioRxiv">
        <title>The genome of the oomycete Peronosclerospora sorghi, a cosmopolitan pathogen of maize and sorghum, is inflated with dispersed pseudogenes.</title>
        <authorList>
            <person name="Fletcher K."/>
            <person name="Martin F."/>
            <person name="Isakeit T."/>
            <person name="Cavanaugh K."/>
            <person name="Magill C."/>
            <person name="Michelmore R."/>
        </authorList>
    </citation>
    <scope>NUCLEOTIDE SEQUENCE [LARGE SCALE GENOMIC DNA]</scope>
    <source>
        <strain evidence="1">P6</strain>
    </source>
</reference>
<accession>A0ACC0WSM4</accession>
<comment type="caution">
    <text evidence="1">The sequence shown here is derived from an EMBL/GenBank/DDBJ whole genome shotgun (WGS) entry which is preliminary data.</text>
</comment>
<protein>
    <submittedName>
        <fullName evidence="1">Uncharacterized protein</fullName>
    </submittedName>
</protein>
<name>A0ACC0WSM4_9STRA</name>
<dbReference type="EMBL" id="CM047580">
    <property type="protein sequence ID" value="KAI9921749.1"/>
    <property type="molecule type" value="Genomic_DNA"/>
</dbReference>
<organism evidence="1 2">
    <name type="scientific">Peronosclerospora sorghi</name>
    <dbReference type="NCBI Taxonomy" id="230839"/>
    <lineage>
        <taxon>Eukaryota</taxon>
        <taxon>Sar</taxon>
        <taxon>Stramenopiles</taxon>
        <taxon>Oomycota</taxon>
        <taxon>Peronosporomycetes</taxon>
        <taxon>Peronosporales</taxon>
        <taxon>Peronosporaceae</taxon>
        <taxon>Peronosclerospora</taxon>
    </lineage>
</organism>
<evidence type="ECO:0000313" key="1">
    <source>
        <dbReference type="EMBL" id="KAI9921749.1"/>
    </source>
</evidence>
<proteinExistence type="predicted"/>
<gene>
    <name evidence="1" type="ORF">PsorP6_001084</name>
</gene>
<sequence>MKFTVFVVTTLASTADFALAADYQPALRALATPEPAAADAGKYHEWWEATDGEEHGVATVDGNVVAGVALADGAAVWGWWTLILPSDVNQLLHTCNV</sequence>
<evidence type="ECO:0000313" key="2">
    <source>
        <dbReference type="Proteomes" id="UP001163321"/>
    </source>
</evidence>
<keyword evidence="2" id="KW-1185">Reference proteome</keyword>